<protein>
    <submittedName>
        <fullName evidence="2">Phage major capsid protein</fullName>
    </submittedName>
</protein>
<sequence length="381" mass="42142">MKIDTLDKELQKKVVTMLNEAEDKSEAIYQAAVMIAEEQHKHLISELVEENARAAADEDYRKKLGLRVLTKEETSFYEKFKDIKQAITAEQIDILPTSIIDRTLDDIKKSSDILSMVQMAPADVKKWIVAEHSGKAVWGNLTDAVQGELSASIKGLNIEQHKMTAYIVIPKAIRDLALPFVDRYFTAVLAEAMQDGFVTGYLSGDGKTGPIGIMKQIETFKEDGTADDKAVINTVKKFSPKGLAEVRKTLTNNGKRTVSELHLICNPLDEAEYVDPALYGEALTGGYRNTSFMPIVKHVDANCPQGKGIFTIPNVYVMGATSFEVKEYDQTKAMDDADLVIGKCYANGRAVDDNCAVVFDITKLEEYKLPVTTATTPEQGK</sequence>
<dbReference type="OrthoDB" id="2043141at2"/>
<dbReference type="Proteomes" id="UP000261080">
    <property type="component" value="Unassembled WGS sequence"/>
</dbReference>
<evidence type="ECO:0000256" key="1">
    <source>
        <dbReference type="ARBA" id="ARBA00004328"/>
    </source>
</evidence>
<keyword evidence="3" id="KW-1185">Reference proteome</keyword>
<dbReference type="InterPro" id="IPR024455">
    <property type="entry name" value="Phage_capsid"/>
</dbReference>
<proteinExistence type="predicted"/>
<gene>
    <name evidence="2" type="ORF">DW016_15555</name>
</gene>
<dbReference type="NCBIfam" id="TIGR01554">
    <property type="entry name" value="major_cap_HK97"/>
    <property type="match status" value="1"/>
</dbReference>
<name>A0A3E3JY53_9FIRM</name>
<dbReference type="AlphaFoldDB" id="A0A3E3JY53"/>
<organism evidence="2 3">
    <name type="scientific">Sellimonas intestinalis</name>
    <dbReference type="NCBI Taxonomy" id="1653434"/>
    <lineage>
        <taxon>Bacteria</taxon>
        <taxon>Bacillati</taxon>
        <taxon>Bacillota</taxon>
        <taxon>Clostridia</taxon>
        <taxon>Lachnospirales</taxon>
        <taxon>Lachnospiraceae</taxon>
        <taxon>Sellimonas</taxon>
    </lineage>
</organism>
<dbReference type="EMBL" id="QVLX01000017">
    <property type="protein sequence ID" value="RGE84382.1"/>
    <property type="molecule type" value="Genomic_DNA"/>
</dbReference>
<accession>A0A3E3JY53</accession>
<dbReference type="SUPFAM" id="SSF56563">
    <property type="entry name" value="Major capsid protein gp5"/>
    <property type="match status" value="1"/>
</dbReference>
<evidence type="ECO:0000313" key="2">
    <source>
        <dbReference type="EMBL" id="RGE84382.1"/>
    </source>
</evidence>
<evidence type="ECO:0000313" key="3">
    <source>
        <dbReference type="Proteomes" id="UP000261080"/>
    </source>
</evidence>
<reference evidence="2 3" key="1">
    <citation type="submission" date="2018-08" db="EMBL/GenBank/DDBJ databases">
        <title>A genome reference for cultivated species of the human gut microbiota.</title>
        <authorList>
            <person name="Zou Y."/>
            <person name="Xue W."/>
            <person name="Luo G."/>
        </authorList>
    </citation>
    <scope>NUCLEOTIDE SEQUENCE [LARGE SCALE GENOMIC DNA]</scope>
    <source>
        <strain evidence="2 3">AF37-2AT</strain>
    </source>
</reference>
<comment type="caution">
    <text evidence="2">The sequence shown here is derived from an EMBL/GenBank/DDBJ whole genome shotgun (WGS) entry which is preliminary data.</text>
</comment>
<dbReference type="RefSeq" id="WP_117493912.1">
    <property type="nucleotide sequence ID" value="NZ_CALBAT010000008.1"/>
</dbReference>
<comment type="subcellular location">
    <subcellularLocation>
        <location evidence="1">Virion</location>
    </subcellularLocation>
</comment>